<accession>A0A915IFH3</accession>
<dbReference type="AlphaFoldDB" id="A0A915IFH3"/>
<proteinExistence type="predicted"/>
<reference evidence="2" key="1">
    <citation type="submission" date="2022-11" db="UniProtKB">
        <authorList>
            <consortium name="WormBaseParasite"/>
        </authorList>
    </citation>
    <scope>IDENTIFICATION</scope>
</reference>
<evidence type="ECO:0000313" key="2">
    <source>
        <dbReference type="WBParaSite" id="nRc.2.0.1.t12553-RA"/>
    </source>
</evidence>
<protein>
    <submittedName>
        <fullName evidence="2">Uncharacterized protein</fullName>
    </submittedName>
</protein>
<keyword evidence="1" id="KW-1185">Reference proteome</keyword>
<name>A0A915IFH3_ROMCU</name>
<organism evidence="1 2">
    <name type="scientific">Romanomermis culicivorax</name>
    <name type="common">Nematode worm</name>
    <dbReference type="NCBI Taxonomy" id="13658"/>
    <lineage>
        <taxon>Eukaryota</taxon>
        <taxon>Metazoa</taxon>
        <taxon>Ecdysozoa</taxon>
        <taxon>Nematoda</taxon>
        <taxon>Enoplea</taxon>
        <taxon>Dorylaimia</taxon>
        <taxon>Mermithida</taxon>
        <taxon>Mermithoidea</taxon>
        <taxon>Mermithidae</taxon>
        <taxon>Romanomermis</taxon>
    </lineage>
</organism>
<sequence>MAFLHNESLYFLTFLRTVSNRRRTCFSILQALAIAIELGDSATEAQACYSLGNTASLLGEHDQGTYVRVYIVIICENDFFKSFATYKSLQIE</sequence>
<dbReference type="WBParaSite" id="nRc.2.0.1.t12553-RA">
    <property type="protein sequence ID" value="nRc.2.0.1.t12553-RA"/>
    <property type="gene ID" value="nRc.2.0.1.g12553"/>
</dbReference>
<dbReference type="Proteomes" id="UP000887565">
    <property type="component" value="Unplaced"/>
</dbReference>
<dbReference type="InterPro" id="IPR011990">
    <property type="entry name" value="TPR-like_helical_dom_sf"/>
</dbReference>
<evidence type="ECO:0000313" key="1">
    <source>
        <dbReference type="Proteomes" id="UP000887565"/>
    </source>
</evidence>
<dbReference type="Gene3D" id="1.25.40.10">
    <property type="entry name" value="Tetratricopeptide repeat domain"/>
    <property type="match status" value="1"/>
</dbReference>